<reference evidence="1" key="1">
    <citation type="submission" date="2024-02" db="EMBL/GenBank/DDBJ databases">
        <title>Metagenome Assembled Genome of Zalaria obscura JY119.</title>
        <authorList>
            <person name="Vighnesh L."/>
            <person name="Jagadeeshwari U."/>
            <person name="Venkata Ramana C."/>
            <person name="Sasikala C."/>
        </authorList>
    </citation>
    <scope>NUCLEOTIDE SEQUENCE</scope>
    <source>
        <strain evidence="1">JY119</strain>
    </source>
</reference>
<dbReference type="EMBL" id="JAMKPW020000007">
    <property type="protein sequence ID" value="KAK8216885.1"/>
    <property type="molecule type" value="Genomic_DNA"/>
</dbReference>
<evidence type="ECO:0000313" key="2">
    <source>
        <dbReference type="Proteomes" id="UP001320706"/>
    </source>
</evidence>
<keyword evidence="2" id="KW-1185">Reference proteome</keyword>
<comment type="caution">
    <text evidence="1">The sequence shown here is derived from an EMBL/GenBank/DDBJ whole genome shotgun (WGS) entry which is preliminary data.</text>
</comment>
<sequence length="181" mass="20169">MPLVNIGSPVVRVCAPAGLAGVSIGCDRRRHPREAAHSGFDVPDLDQRSFISTVQALPFTPSVSTIIYIIAFLLLKLQSFPETAPISYNLLYILHYNLQSLYTRVSPTNLTSSHQFHELPGTVPNTKTKPDPPWHKADETFCRLRPITTTQWNNHSTWLNSHSSTTAQSPHRTGISSTRCH</sequence>
<proteinExistence type="predicted"/>
<dbReference type="Proteomes" id="UP001320706">
    <property type="component" value="Unassembled WGS sequence"/>
</dbReference>
<accession>A0ACC3SKI2</accession>
<organism evidence="1 2">
    <name type="scientific">Zalaria obscura</name>
    <dbReference type="NCBI Taxonomy" id="2024903"/>
    <lineage>
        <taxon>Eukaryota</taxon>
        <taxon>Fungi</taxon>
        <taxon>Dikarya</taxon>
        <taxon>Ascomycota</taxon>
        <taxon>Pezizomycotina</taxon>
        <taxon>Dothideomycetes</taxon>
        <taxon>Dothideomycetidae</taxon>
        <taxon>Dothideales</taxon>
        <taxon>Zalariaceae</taxon>
        <taxon>Zalaria</taxon>
    </lineage>
</organism>
<evidence type="ECO:0000313" key="1">
    <source>
        <dbReference type="EMBL" id="KAK8216885.1"/>
    </source>
</evidence>
<gene>
    <name evidence="1" type="ORF">M8818_001848</name>
</gene>
<protein>
    <submittedName>
        <fullName evidence="1">Uncharacterized protein</fullName>
    </submittedName>
</protein>
<name>A0ACC3SKI2_9PEZI</name>